<feature type="compositionally biased region" description="Basic and acidic residues" evidence="1">
    <location>
        <begin position="407"/>
        <end position="428"/>
    </location>
</feature>
<keyword evidence="3" id="KW-1185">Reference proteome</keyword>
<feature type="region of interest" description="Disordered" evidence="1">
    <location>
        <begin position="308"/>
        <end position="330"/>
    </location>
</feature>
<feature type="compositionally biased region" description="Pro residues" evidence="1">
    <location>
        <begin position="735"/>
        <end position="753"/>
    </location>
</feature>
<reference evidence="2 3" key="1">
    <citation type="submission" date="2016-07" db="EMBL/GenBank/DDBJ databases">
        <title>Pervasive Adenine N6-methylation of Active Genes in Fungi.</title>
        <authorList>
            <consortium name="DOE Joint Genome Institute"/>
            <person name="Mondo S.J."/>
            <person name="Dannebaum R.O."/>
            <person name="Kuo R.C."/>
            <person name="Labutti K."/>
            <person name="Haridas S."/>
            <person name="Kuo A."/>
            <person name="Salamov A."/>
            <person name="Ahrendt S.R."/>
            <person name="Lipzen A."/>
            <person name="Sullivan W."/>
            <person name="Andreopoulos W.B."/>
            <person name="Clum A."/>
            <person name="Lindquist E."/>
            <person name="Daum C."/>
            <person name="Ramamoorthy G.K."/>
            <person name="Gryganskyi A."/>
            <person name="Culley D."/>
            <person name="Magnuson J.K."/>
            <person name="James T.Y."/>
            <person name="O'Malley M.A."/>
            <person name="Stajich J.E."/>
            <person name="Spatafora J.W."/>
            <person name="Visel A."/>
            <person name="Grigoriev I.V."/>
        </authorList>
    </citation>
    <scope>NUCLEOTIDE SEQUENCE [LARGE SCALE GENOMIC DNA]</scope>
    <source>
        <strain evidence="2 3">CBS 115471</strain>
    </source>
</reference>
<evidence type="ECO:0000313" key="3">
    <source>
        <dbReference type="Proteomes" id="UP000193144"/>
    </source>
</evidence>
<feature type="compositionally biased region" description="Basic and acidic residues" evidence="1">
    <location>
        <begin position="499"/>
        <end position="524"/>
    </location>
</feature>
<gene>
    <name evidence="2" type="ORF">BCR34DRAFT_586775</name>
</gene>
<organism evidence="2 3">
    <name type="scientific">Clohesyomyces aquaticus</name>
    <dbReference type="NCBI Taxonomy" id="1231657"/>
    <lineage>
        <taxon>Eukaryota</taxon>
        <taxon>Fungi</taxon>
        <taxon>Dikarya</taxon>
        <taxon>Ascomycota</taxon>
        <taxon>Pezizomycotina</taxon>
        <taxon>Dothideomycetes</taxon>
        <taxon>Pleosporomycetidae</taxon>
        <taxon>Pleosporales</taxon>
        <taxon>Lindgomycetaceae</taxon>
        <taxon>Clohesyomyces</taxon>
    </lineage>
</organism>
<dbReference type="AlphaFoldDB" id="A0A1Y1ZS81"/>
<feature type="compositionally biased region" description="Polar residues" evidence="1">
    <location>
        <begin position="794"/>
        <end position="803"/>
    </location>
</feature>
<feature type="region of interest" description="Disordered" evidence="1">
    <location>
        <begin position="345"/>
        <end position="448"/>
    </location>
</feature>
<evidence type="ECO:0000313" key="2">
    <source>
        <dbReference type="EMBL" id="ORY13054.1"/>
    </source>
</evidence>
<protein>
    <submittedName>
        <fullName evidence="2">Uncharacterized protein</fullName>
    </submittedName>
</protein>
<feature type="region of interest" description="Disordered" evidence="1">
    <location>
        <begin position="499"/>
        <end position="532"/>
    </location>
</feature>
<dbReference type="Proteomes" id="UP000193144">
    <property type="component" value="Unassembled WGS sequence"/>
</dbReference>
<dbReference type="OrthoDB" id="3800943at2759"/>
<feature type="compositionally biased region" description="Polar residues" evidence="1">
    <location>
        <begin position="431"/>
        <end position="448"/>
    </location>
</feature>
<feature type="region of interest" description="Disordered" evidence="1">
    <location>
        <begin position="254"/>
        <end position="291"/>
    </location>
</feature>
<accession>A0A1Y1ZS81</accession>
<comment type="caution">
    <text evidence="2">The sequence shown here is derived from an EMBL/GenBank/DDBJ whole genome shotgun (WGS) entry which is preliminary data.</text>
</comment>
<evidence type="ECO:0000256" key="1">
    <source>
        <dbReference type="SAM" id="MobiDB-lite"/>
    </source>
</evidence>
<feature type="region of interest" description="Disordered" evidence="1">
    <location>
        <begin position="732"/>
        <end position="807"/>
    </location>
</feature>
<name>A0A1Y1ZS81_9PLEO</name>
<feature type="compositionally biased region" description="Polar residues" evidence="1">
    <location>
        <begin position="394"/>
        <end position="404"/>
    </location>
</feature>
<dbReference type="EMBL" id="MCFA01000045">
    <property type="protein sequence ID" value="ORY13054.1"/>
    <property type="molecule type" value="Genomic_DNA"/>
</dbReference>
<feature type="compositionally biased region" description="Polar residues" evidence="1">
    <location>
        <begin position="689"/>
        <end position="716"/>
    </location>
</feature>
<feature type="region of interest" description="Disordered" evidence="1">
    <location>
        <begin position="678"/>
        <end position="716"/>
    </location>
</feature>
<proteinExistence type="predicted"/>
<feature type="compositionally biased region" description="Polar residues" evidence="1">
    <location>
        <begin position="759"/>
        <end position="779"/>
    </location>
</feature>
<sequence length="884" mass="96366">MSDHQIPYSGLLERTNSRDPAYLTSLGPEVAETGSVSPSDLPNYHAEFEGGYLHDSCQSYQNIADTDGLLQGDHQDTLLQASESRADNSIVLGRPDYYMGNQLQSTVRPVGYNLAIRYASRPNGTPLATIIEQGSYSTLASRASPLSVRSRLPSLDLTNCKSPEHHSRNIDQLALGDILEHPIPKPDEEQILHSKEGLEAGREISHSPVPAATAPIETAPREYDNSGPVTLPNVEYNVNSKGVRSMLRGLLQNVRDASRHSRSSSTANRPNLTVRETAGTEESPNRSPQAKKIVESANDAFLAALADRRKPNQTHHQPCSPLDSGSRTQNRDLFLLSDLRDSRLRPAHRSDRSSFNVPADEGDGLSHLRLPSPRSTRPNEWPVFASSEARENVQDYNPSGTDCLSNRGRDARSARYTDDDVPIFRDDAPSLQESDQALDTSFNTDPSTDYSGTILGVDLDLYMQLPPIRRSSTPASAWFNPQYTPIDSRADPFHIDQGERADSFHTTRERKTELGQTNEEERTSAKPSSPLLHSITSSALPVLLPLAAASGIVRPNHSSPHLSFFSPSGHLIQAESSASSTKAPSTRRPALEPLARPAVLPATTPSSLVRLPSHIRHQRHRHTPTQIVPQAAVDGKIKECDGIPSQKVVESVVKGCDGMIRVNSTQPRCGLRPSCDQHYAPHSRHDSKCSTTTSRLSAPARLNTNQHGKHNSLSDSWNNFTRRISRSMSISILVPPTPAPPPHPPPNTPPKGVPVPAASNPSNTMPMQIRLENQNQNRNGGRKLQKQKRDATPKQGSTSTPTRSELVGPAVGFSLRVCFCQPWDGTGGSGHTVGGKCLGDKCDEPVHAGMDAAVEGVENVRVVERDREREKGRVKTDGGVSKIG</sequence>